<feature type="compositionally biased region" description="Basic and acidic residues" evidence="1">
    <location>
        <begin position="871"/>
        <end position="881"/>
    </location>
</feature>
<feature type="compositionally biased region" description="Low complexity" evidence="1">
    <location>
        <begin position="1392"/>
        <end position="1402"/>
    </location>
</feature>
<feature type="region of interest" description="Disordered" evidence="1">
    <location>
        <begin position="398"/>
        <end position="429"/>
    </location>
</feature>
<reference evidence="3" key="1">
    <citation type="journal article" date="2012" name="Proc. Natl. Acad. Sci. U.S.A.">
        <title>Genome sequence of the button mushroom Agaricus bisporus reveals mechanisms governing adaptation to a humic-rich ecological niche.</title>
        <authorList>
            <person name="Morin E."/>
            <person name="Kohler A."/>
            <person name="Baker A.R."/>
            <person name="Foulongne-Oriol M."/>
            <person name="Lombard V."/>
            <person name="Nagy L.G."/>
            <person name="Ohm R.A."/>
            <person name="Patyshakuliyeva A."/>
            <person name="Brun A."/>
            <person name="Aerts A.L."/>
            <person name="Bailey A.M."/>
            <person name="Billette C."/>
            <person name="Coutinho P.M."/>
            <person name="Deakin G."/>
            <person name="Doddapaneni H."/>
            <person name="Floudas D."/>
            <person name="Grimwood J."/>
            <person name="Hilden K."/>
            <person name="Kuees U."/>
            <person name="LaButti K.M."/>
            <person name="Lapidus A."/>
            <person name="Lindquist E.A."/>
            <person name="Lucas S.M."/>
            <person name="Murat C."/>
            <person name="Riley R.W."/>
            <person name="Salamov A.A."/>
            <person name="Schmutz J."/>
            <person name="Subramanian V."/>
            <person name="Woesten H.A.B."/>
            <person name="Xu J."/>
            <person name="Eastwood D.C."/>
            <person name="Foster G.D."/>
            <person name="Sonnenberg A.S."/>
            <person name="Cullen D."/>
            <person name="de Vries R.P."/>
            <person name="Lundell T."/>
            <person name="Hibbett D.S."/>
            <person name="Henrissat B."/>
            <person name="Burton K.S."/>
            <person name="Kerrigan R.W."/>
            <person name="Challen M.P."/>
            <person name="Grigoriev I.V."/>
            <person name="Martin F."/>
        </authorList>
    </citation>
    <scope>NUCLEOTIDE SEQUENCE [LARGE SCALE GENOMIC DNA]</scope>
    <source>
        <strain evidence="3">JB137-S8 / ATCC MYA-4627 / FGSC 10392</strain>
    </source>
</reference>
<feature type="compositionally biased region" description="Low complexity" evidence="1">
    <location>
        <begin position="79"/>
        <end position="92"/>
    </location>
</feature>
<feature type="region of interest" description="Disordered" evidence="1">
    <location>
        <begin position="1392"/>
        <end position="1419"/>
    </location>
</feature>
<feature type="compositionally biased region" description="Polar residues" evidence="1">
    <location>
        <begin position="1152"/>
        <end position="1185"/>
    </location>
</feature>
<feature type="region of interest" description="Disordered" evidence="1">
    <location>
        <begin position="732"/>
        <end position="939"/>
    </location>
</feature>
<feature type="compositionally biased region" description="Basic and acidic residues" evidence="1">
    <location>
        <begin position="1049"/>
        <end position="1068"/>
    </location>
</feature>
<dbReference type="OMA" id="PADNIAT"/>
<evidence type="ECO:0000256" key="1">
    <source>
        <dbReference type="SAM" id="MobiDB-lite"/>
    </source>
</evidence>
<feature type="region of interest" description="Disordered" evidence="1">
    <location>
        <begin position="692"/>
        <end position="718"/>
    </location>
</feature>
<feature type="region of interest" description="Disordered" evidence="1">
    <location>
        <begin position="474"/>
        <end position="541"/>
    </location>
</feature>
<feature type="compositionally biased region" description="Polar residues" evidence="1">
    <location>
        <begin position="501"/>
        <end position="535"/>
    </location>
</feature>
<feature type="compositionally biased region" description="Polar residues" evidence="1">
    <location>
        <begin position="39"/>
        <end position="59"/>
    </location>
</feature>
<feature type="compositionally biased region" description="Basic and acidic residues" evidence="1">
    <location>
        <begin position="153"/>
        <end position="166"/>
    </location>
</feature>
<dbReference type="OrthoDB" id="3216045at2759"/>
<organism evidence="2 3">
    <name type="scientific">Agaricus bisporus var. burnettii (strain JB137-S8 / ATCC MYA-4627 / FGSC 10392)</name>
    <name type="common">White button mushroom</name>
    <dbReference type="NCBI Taxonomy" id="597362"/>
    <lineage>
        <taxon>Eukaryota</taxon>
        <taxon>Fungi</taxon>
        <taxon>Dikarya</taxon>
        <taxon>Basidiomycota</taxon>
        <taxon>Agaricomycotina</taxon>
        <taxon>Agaricomycetes</taxon>
        <taxon>Agaricomycetidae</taxon>
        <taxon>Agaricales</taxon>
        <taxon>Agaricineae</taxon>
        <taxon>Agaricaceae</taxon>
        <taxon>Agaricus</taxon>
    </lineage>
</organism>
<dbReference type="eggNOG" id="ENOG502SSDD">
    <property type="taxonomic scope" value="Eukaryota"/>
</dbReference>
<evidence type="ECO:0000313" key="3">
    <source>
        <dbReference type="Proteomes" id="UP000008493"/>
    </source>
</evidence>
<feature type="compositionally biased region" description="Low complexity" evidence="1">
    <location>
        <begin position="839"/>
        <end position="848"/>
    </location>
</feature>
<name>K5WIP1_AGABU</name>
<feature type="compositionally biased region" description="Polar residues" evidence="1">
    <location>
        <begin position="304"/>
        <end position="319"/>
    </location>
</feature>
<feature type="compositionally biased region" description="Low complexity" evidence="1">
    <location>
        <begin position="1000"/>
        <end position="1012"/>
    </location>
</feature>
<dbReference type="RefSeq" id="XP_007334264.1">
    <property type="nucleotide sequence ID" value="XM_007334202.1"/>
</dbReference>
<keyword evidence="3" id="KW-1185">Reference proteome</keyword>
<feature type="region of interest" description="Disordered" evidence="1">
    <location>
        <begin position="1"/>
        <end position="166"/>
    </location>
</feature>
<accession>K5WIP1</accession>
<gene>
    <name evidence="2" type="ORF">AGABI1DRAFT_109648</name>
</gene>
<feature type="compositionally biased region" description="Polar residues" evidence="1">
    <location>
        <begin position="480"/>
        <end position="491"/>
    </location>
</feature>
<dbReference type="HOGENOM" id="CLU_256433_0_0_1"/>
<feature type="region of interest" description="Disordered" evidence="1">
    <location>
        <begin position="185"/>
        <end position="244"/>
    </location>
</feature>
<proteinExistence type="predicted"/>
<dbReference type="KEGG" id="abp:AGABI1DRAFT109648"/>
<feature type="region of interest" description="Disordered" evidence="1">
    <location>
        <begin position="610"/>
        <end position="658"/>
    </location>
</feature>
<feature type="region of interest" description="Disordered" evidence="1">
    <location>
        <begin position="954"/>
        <end position="973"/>
    </location>
</feature>
<dbReference type="InParanoid" id="K5WIP1"/>
<feature type="compositionally biased region" description="Low complexity" evidence="1">
    <location>
        <begin position="1"/>
        <end position="38"/>
    </location>
</feature>
<feature type="compositionally biased region" description="Polar residues" evidence="1">
    <location>
        <begin position="761"/>
        <end position="774"/>
    </location>
</feature>
<dbReference type="GeneID" id="18822767"/>
<feature type="compositionally biased region" description="Low complexity" evidence="1">
    <location>
        <begin position="904"/>
        <end position="919"/>
    </location>
</feature>
<sequence length="1543" mass="165298">MASCHPSYSSLSSPPSSIPKRSHFPSFGGRRPSGGSRSANGTGPTNLPVPTSTAHSTSGVAVAASPNTPDHHYTNGTDNPTTNYTNASNSTTQLSGTSAGSGIPSLRSLRSLLPFGNAFKQHQPPPQPAHEHSTPSKGPFSGFGSMRKSMNLSRDKDKETRRERKMSLASDLPFIAIERKPLESADDVDGPLRRSISLPGMETPSRYNLEKPLPAISSGNFFENTDGEDELTTDRLLRTPSPGPPLLAELSTIIEADSSGISKHIPFSSPLTDSSSSLPTSPHRLPEEDTVRRSGLLHPPATPLMTSSRPSTPANADISLSLSPADNIATAEEVDADLDLELSTSQLASQVQDAMARTSWSGSDGLVMIDAENSFVRQDHQDHRDDGRHEIDFSVLAHAGSTSPSPSPSPTTHSFSAVPPGDDDTSRINNSLASVVNPNELCSSSANRGEYNTTLDLGSLDPDLREAVTRRAYDSPISPVDSSASGHTLTPSSPPRLRASAITQQRPSASGSRSASTGFVPSTPTKYSPLGSSIPQPKRRVASSFIPRVQSPPLSTVIHSASVSTKNLSSLQRGSFERVRNAETSVNPKAPVFVAAPVDRSVNDSGGNVRGGLAASMPAKVKPKETVAQRRNLSISSVPVASRRSPRHSFEHMESEGAAGPEVRIVEASGELDPSEPREWRDGAGRLGAERYSAGSPVIKTEPDEEGETRILGSPFQTSFERGRLGHVTDFSHSPSYSPCPSPTLLPSSTLRRTTTPTLSDRVSTSDGSLSTPTGFIPRSSSSPYPQPQSLIPTPFLSKSGFSGIGRSREGSPSKLADAGDLGGRASTRTQAPAKSIWSNSEGNGSSGEEIREFGVLPDRQPSPLRSVFGAEKHWDPEARNGRPSIDDTMTARSVRPSLDSGRPSLDSHPGSSSASGRSPEPRYYGSTEPLTARPPTRLRDREWLFGRVRKRSVGPQEYSGEDDPPRDLLSPGLNIGNLSSAAISARERLARARYGELGGSSRPWSSMSLRSGRPENLLGGGDRKRIGGSSSTIYMRERDRSPGGIERSASERTGERERDRTIYRDRSGSASALGGGSGGGIGTLGRYASLRSASEYNFGAVGNSAVDLASRQSTTRAHSRMAFSESGGGSGHGRRDSATYSTVGPGLMESPISTVSTNVSGSARDTGRSASTGATSVSQLSLGNTREREELRELKEKHAVETGALLGALSDSQRTCRVLREENGELRDKMTELEKENERLKVMVGESEQEIERLKILQGHERERIWLRERELGDRRNRLSMSIGNGTIASWRGAITPIAKRDITLGSRALIRQQELTCSIAGGESQLAKRQSRSKLDNVLFPRETELDFSPEPASSPEMDFDQTPNRIQEGDRILAYAQEDASDGVPVLSPTMSSTPSQSTVHKRRPSTSSSIFPVPPPNMTMLLDDESAMFPFSGSKRNSADISSLHSFKLPPSGANGSSVLPINLSRREGLHTTNNSLSTSFMSSNMSISPTENLSMITSGTGSPGSLLLKPEHEMMLDEMESLDLNRYREEAGESEIWN</sequence>
<dbReference type="EMBL" id="JH971419">
    <property type="protein sequence ID" value="EKM75121.1"/>
    <property type="molecule type" value="Genomic_DNA"/>
</dbReference>
<feature type="compositionally biased region" description="Low complexity" evidence="1">
    <location>
        <begin position="268"/>
        <end position="282"/>
    </location>
</feature>
<protein>
    <submittedName>
        <fullName evidence="2">Uncharacterized protein</fullName>
    </submittedName>
</protein>
<evidence type="ECO:0000313" key="2">
    <source>
        <dbReference type="EMBL" id="EKM75121.1"/>
    </source>
</evidence>
<feature type="compositionally biased region" description="Low complexity" evidence="1">
    <location>
        <begin position="777"/>
        <end position="793"/>
    </location>
</feature>
<feature type="compositionally biased region" description="Low complexity" evidence="1">
    <location>
        <begin position="745"/>
        <end position="760"/>
    </location>
</feature>
<feature type="region of interest" description="Disordered" evidence="1">
    <location>
        <begin position="1112"/>
        <end position="1190"/>
    </location>
</feature>
<feature type="compositionally biased region" description="Low complexity" evidence="1">
    <location>
        <begin position="634"/>
        <end position="643"/>
    </location>
</feature>
<dbReference type="Proteomes" id="UP000008493">
    <property type="component" value="Unassembled WGS sequence"/>
</dbReference>
<feature type="region of interest" description="Disordered" evidence="1">
    <location>
        <begin position="265"/>
        <end position="319"/>
    </location>
</feature>
<feature type="region of interest" description="Disordered" evidence="1">
    <location>
        <begin position="997"/>
        <end position="1079"/>
    </location>
</feature>